<dbReference type="Pfam" id="PF25137">
    <property type="entry name" value="ADH_Fe_C"/>
    <property type="match status" value="1"/>
</dbReference>
<dbReference type="GO" id="GO:0004022">
    <property type="term" value="F:alcohol dehydrogenase (NAD+) activity"/>
    <property type="evidence" value="ECO:0007669"/>
    <property type="project" value="UniProtKB-EC"/>
</dbReference>
<evidence type="ECO:0000256" key="2">
    <source>
        <dbReference type="ARBA" id="ARBA00007358"/>
    </source>
</evidence>
<dbReference type="PROSITE" id="PS00913">
    <property type="entry name" value="ADH_IRON_1"/>
    <property type="match status" value="1"/>
</dbReference>
<proteinExistence type="inferred from homology"/>
<dbReference type="InterPro" id="IPR039697">
    <property type="entry name" value="Alcohol_dehydrogenase_Fe"/>
</dbReference>
<name>A0AA97F912_9SPHN</name>
<dbReference type="FunFam" id="3.40.50.1970:FF:000003">
    <property type="entry name" value="Alcohol dehydrogenase, iron-containing"/>
    <property type="match status" value="1"/>
</dbReference>
<evidence type="ECO:0000256" key="3">
    <source>
        <dbReference type="ARBA" id="ARBA00023002"/>
    </source>
</evidence>
<keyword evidence="13" id="KW-1185">Reference proteome</keyword>
<evidence type="ECO:0000256" key="7">
    <source>
        <dbReference type="ARBA" id="ARBA00049243"/>
    </source>
</evidence>
<keyword evidence="5" id="KW-0520">NAD</keyword>
<evidence type="ECO:0000313" key="12">
    <source>
        <dbReference type="EMBL" id="WOE76376.1"/>
    </source>
</evidence>
<dbReference type="EMBL" id="CP136594">
    <property type="protein sequence ID" value="WOE76376.1"/>
    <property type="molecule type" value="Genomic_DNA"/>
</dbReference>
<evidence type="ECO:0000256" key="8">
    <source>
        <dbReference type="ARBA" id="ARBA00074848"/>
    </source>
</evidence>
<keyword evidence="3" id="KW-0560">Oxidoreductase</keyword>
<evidence type="ECO:0000259" key="11">
    <source>
        <dbReference type="Pfam" id="PF25137"/>
    </source>
</evidence>
<evidence type="ECO:0000313" key="13">
    <source>
        <dbReference type="Proteomes" id="UP001302429"/>
    </source>
</evidence>
<dbReference type="Pfam" id="PF00465">
    <property type="entry name" value="Fe-ADH"/>
    <property type="match status" value="1"/>
</dbReference>
<dbReference type="Proteomes" id="UP001302429">
    <property type="component" value="Chromosome"/>
</dbReference>
<dbReference type="GO" id="GO:0046872">
    <property type="term" value="F:metal ion binding"/>
    <property type="evidence" value="ECO:0007669"/>
    <property type="project" value="InterPro"/>
</dbReference>
<evidence type="ECO:0000256" key="4">
    <source>
        <dbReference type="ARBA" id="ARBA00023004"/>
    </source>
</evidence>
<evidence type="ECO:0000259" key="10">
    <source>
        <dbReference type="Pfam" id="PF00465"/>
    </source>
</evidence>
<comment type="catalytic activity">
    <reaction evidence="6">
        <text>a secondary alcohol + NAD(+) = a ketone + NADH + H(+)</text>
        <dbReference type="Rhea" id="RHEA:10740"/>
        <dbReference type="ChEBI" id="CHEBI:15378"/>
        <dbReference type="ChEBI" id="CHEBI:17087"/>
        <dbReference type="ChEBI" id="CHEBI:35681"/>
        <dbReference type="ChEBI" id="CHEBI:57540"/>
        <dbReference type="ChEBI" id="CHEBI:57945"/>
        <dbReference type="EC" id="1.1.1.1"/>
    </reaction>
</comment>
<gene>
    <name evidence="12" type="ORF">RB602_06590</name>
</gene>
<dbReference type="PANTHER" id="PTHR11496:SF102">
    <property type="entry name" value="ALCOHOL DEHYDROGENASE 4"/>
    <property type="match status" value="1"/>
</dbReference>
<dbReference type="FunFam" id="1.20.1090.10:FF:000001">
    <property type="entry name" value="Aldehyde-alcohol dehydrogenase"/>
    <property type="match status" value="1"/>
</dbReference>
<dbReference type="RefSeq" id="WP_317084055.1">
    <property type="nucleotide sequence ID" value="NZ_CP136594.1"/>
</dbReference>
<dbReference type="InterPro" id="IPR056798">
    <property type="entry name" value="ADH_Fe_C"/>
</dbReference>
<dbReference type="KEGG" id="acoa:RB602_06590"/>
<feature type="domain" description="Alcohol dehydrogenase iron-type/glycerol dehydrogenase GldA" evidence="10">
    <location>
        <begin position="12"/>
        <end position="178"/>
    </location>
</feature>
<dbReference type="PANTHER" id="PTHR11496">
    <property type="entry name" value="ALCOHOL DEHYDROGENASE"/>
    <property type="match status" value="1"/>
</dbReference>
<comment type="cofactor">
    <cofactor evidence="1">
        <name>Fe cation</name>
        <dbReference type="ChEBI" id="CHEBI:24875"/>
    </cofactor>
</comment>
<evidence type="ECO:0000256" key="5">
    <source>
        <dbReference type="ARBA" id="ARBA00023027"/>
    </source>
</evidence>
<dbReference type="AlphaFoldDB" id="A0AA97F912"/>
<dbReference type="Gene3D" id="3.40.50.1970">
    <property type="match status" value="1"/>
</dbReference>
<reference evidence="12 13" key="1">
    <citation type="submission" date="2023-10" db="EMBL/GenBank/DDBJ databases">
        <title>Complete genome sequence of a Sphingomonadaceae bacterium.</title>
        <authorList>
            <person name="Yan C."/>
        </authorList>
    </citation>
    <scope>NUCLEOTIDE SEQUENCE [LARGE SCALE GENOMIC DNA]</scope>
    <source>
        <strain evidence="12 13">SCSIO 66989</strain>
    </source>
</reference>
<accession>A0AA97F912</accession>
<protein>
    <recommendedName>
        <fullName evidence="8">Alcohol dehydrogenase 2</fullName>
    </recommendedName>
    <alternativeName>
        <fullName evidence="9">Alcohol dehydrogenase II</fullName>
    </alternativeName>
</protein>
<comment type="catalytic activity">
    <reaction evidence="7">
        <text>a primary alcohol + NAD(+) = an aldehyde + NADH + H(+)</text>
        <dbReference type="Rhea" id="RHEA:10736"/>
        <dbReference type="ChEBI" id="CHEBI:15378"/>
        <dbReference type="ChEBI" id="CHEBI:15734"/>
        <dbReference type="ChEBI" id="CHEBI:17478"/>
        <dbReference type="ChEBI" id="CHEBI:57540"/>
        <dbReference type="ChEBI" id="CHEBI:57945"/>
        <dbReference type="EC" id="1.1.1.1"/>
    </reaction>
</comment>
<evidence type="ECO:0000256" key="9">
    <source>
        <dbReference type="ARBA" id="ARBA00076680"/>
    </source>
</evidence>
<evidence type="ECO:0000256" key="6">
    <source>
        <dbReference type="ARBA" id="ARBA00049164"/>
    </source>
</evidence>
<sequence length="385" mass="40347">MTDNFLFQTVPHCVFGEGAVAELAAHLKGEGLTRIAVVTDKGLVATGVVATVGAALRSAGLEPLVFDSIVADPPEEIVITMAEAVRDFGADAVVGLGGGSPMDSAKVIAVLAGPKPQPLAEMYGVGNVTAPRLPLYMVPTTAGTGSEVTPIAILTTGETTKAGIVSPRLYADGAFLDPALTIGLPAHITASTGLDAMVHAIESYTGRLKKNPMSDMLAKEALRLLTGNLVRACHHGDDMVAREAMLRGSMIAGQAFANSPVGAVHALAYPLGGIFHVPHGLSNALVMPHVLRFNLDAAAPLYAELADALHLNAPDGEIAKAEAFIGYLEQLSIDSGAPQRLRDIDIPEDSLDRLADDAMLQERLLINNPREMTRDAAREVYDAAW</sequence>
<keyword evidence="4" id="KW-0408">Iron</keyword>
<dbReference type="InterPro" id="IPR001670">
    <property type="entry name" value="ADH_Fe/GldA"/>
</dbReference>
<dbReference type="InterPro" id="IPR018211">
    <property type="entry name" value="ADH_Fe_CS"/>
</dbReference>
<comment type="similarity">
    <text evidence="2">Belongs to the iron-containing alcohol dehydrogenase family.</text>
</comment>
<organism evidence="12 13">
    <name type="scientific">Alterisphingorhabdus coralli</name>
    <dbReference type="NCBI Taxonomy" id="3071408"/>
    <lineage>
        <taxon>Bacteria</taxon>
        <taxon>Pseudomonadati</taxon>
        <taxon>Pseudomonadota</taxon>
        <taxon>Alphaproteobacteria</taxon>
        <taxon>Sphingomonadales</taxon>
        <taxon>Sphingomonadaceae</taxon>
        <taxon>Alterisphingorhabdus (ex Yan et al. 2024)</taxon>
    </lineage>
</organism>
<dbReference type="CDD" id="cd08193">
    <property type="entry name" value="HVD"/>
    <property type="match status" value="1"/>
</dbReference>
<feature type="domain" description="Fe-containing alcohol dehydrogenase-like C-terminal" evidence="11">
    <location>
        <begin position="189"/>
        <end position="385"/>
    </location>
</feature>
<evidence type="ECO:0000256" key="1">
    <source>
        <dbReference type="ARBA" id="ARBA00001962"/>
    </source>
</evidence>
<dbReference type="SUPFAM" id="SSF56796">
    <property type="entry name" value="Dehydroquinate synthase-like"/>
    <property type="match status" value="1"/>
</dbReference>
<dbReference type="Gene3D" id="1.20.1090.10">
    <property type="entry name" value="Dehydroquinate synthase-like - alpha domain"/>
    <property type="match status" value="1"/>
</dbReference>